<dbReference type="InterPro" id="IPR001128">
    <property type="entry name" value="Cyt_P450"/>
</dbReference>
<evidence type="ECO:0000256" key="6">
    <source>
        <dbReference type="ARBA" id="ARBA00023033"/>
    </source>
</evidence>
<evidence type="ECO:0000256" key="4">
    <source>
        <dbReference type="ARBA" id="ARBA00022723"/>
    </source>
</evidence>
<dbReference type="CDD" id="cd11060">
    <property type="entry name" value="CYP57A1-like"/>
    <property type="match status" value="1"/>
</dbReference>
<proteinExistence type="inferred from homology"/>
<evidence type="ECO:0000256" key="5">
    <source>
        <dbReference type="ARBA" id="ARBA00023004"/>
    </source>
</evidence>
<dbReference type="PANTHER" id="PTHR24305">
    <property type="entry name" value="CYTOCHROME P450"/>
    <property type="match status" value="1"/>
</dbReference>
<evidence type="ECO:0000256" key="7">
    <source>
        <dbReference type="PIRSR" id="PIRSR602403-1"/>
    </source>
</evidence>
<reference evidence="8" key="1">
    <citation type="submission" date="2015-01" db="EMBL/GenBank/DDBJ databases">
        <authorList>
            <person name="Durling Mikael"/>
        </authorList>
    </citation>
    <scope>NUCLEOTIDE SEQUENCE</scope>
</reference>
<keyword evidence="4 7" id="KW-0479">Metal-binding</keyword>
<dbReference type="GO" id="GO:0020037">
    <property type="term" value="F:heme binding"/>
    <property type="evidence" value="ECO:0007669"/>
    <property type="project" value="InterPro"/>
</dbReference>
<gene>
    <name evidence="8" type="ORF">BN869_000013895_1</name>
</gene>
<dbReference type="InterPro" id="IPR050121">
    <property type="entry name" value="Cytochrome_P450_monoxygenase"/>
</dbReference>
<keyword evidence="6" id="KW-0503">Monooxygenase</keyword>
<dbReference type="Gene3D" id="1.10.630.10">
    <property type="entry name" value="Cytochrome P450"/>
    <property type="match status" value="1"/>
</dbReference>
<dbReference type="InterPro" id="IPR036396">
    <property type="entry name" value="Cyt_P450_sf"/>
</dbReference>
<organism evidence="8">
    <name type="scientific">Bionectria ochroleuca</name>
    <name type="common">Gliocladium roseum</name>
    <dbReference type="NCBI Taxonomy" id="29856"/>
    <lineage>
        <taxon>Eukaryota</taxon>
        <taxon>Fungi</taxon>
        <taxon>Dikarya</taxon>
        <taxon>Ascomycota</taxon>
        <taxon>Pezizomycotina</taxon>
        <taxon>Sordariomycetes</taxon>
        <taxon>Hypocreomycetidae</taxon>
        <taxon>Hypocreales</taxon>
        <taxon>Bionectriaceae</taxon>
        <taxon>Clonostachys</taxon>
    </lineage>
</organism>
<dbReference type="InterPro" id="IPR002403">
    <property type="entry name" value="Cyt_P450_E_grp-IV"/>
</dbReference>
<comment type="similarity">
    <text evidence="2">Belongs to the cytochrome P450 family.</text>
</comment>
<dbReference type="Pfam" id="PF00067">
    <property type="entry name" value="p450"/>
    <property type="match status" value="1"/>
</dbReference>
<sequence length="507" mass="57631">MAIVATIGHVAHDLVGKWYLVIPICICLYFLRNRYGRGLHGIPGPFLQSFSMVPRAWQVWQGNIHQRDLEFHQKYGKLVRIGPRLLSLSDVSEMNTVYGITTKFYKSSFYDPSTPYDEEGIVPDPFILKDKTTHSRMKRNAANAYSLSSVVQLETYVDEVEDKLFKILDREAENPENIIAFDHYLHAFAMDAVFMISFGKSLNILENGDEHKVMACFDIIMPYMATIGQMPWLHKFLVGNPFMAKLILGDMTFETGLMKIASSQVEEFKKNLDQRSEEGPCTFTERLLLNQKSNPDSITERELITHALGNITAGGDTTSITLRSIFYFSLRNKESYHRLCHEVRSNCSLPVTHSSAQKLPYLNAVIKEALRLHPPMPIMLGRTVPKGGAEICGHYIREGTEVGIPSYVLHRDPAIFTDPDAWKPERWLEAETDKDRLASMNRAFFAFGAGPHTCSGRHISMMEIVKLVPSLLLKYDFELAFPTRPWTFRVSMLAPQKGVNVTIKKRG</sequence>
<comment type="cofactor">
    <cofactor evidence="1 7">
        <name>heme</name>
        <dbReference type="ChEBI" id="CHEBI:30413"/>
    </cofactor>
</comment>
<name>A0A0B7KQS9_BIOOC</name>
<keyword evidence="5 7" id="KW-0408">Iron</keyword>
<protein>
    <recommendedName>
        <fullName evidence="9">Cytochrome P450</fullName>
    </recommendedName>
</protein>
<evidence type="ECO:0000256" key="1">
    <source>
        <dbReference type="ARBA" id="ARBA00001971"/>
    </source>
</evidence>
<dbReference type="EMBL" id="CDPU01000162">
    <property type="protein sequence ID" value="CEO57837.1"/>
    <property type="molecule type" value="Genomic_DNA"/>
</dbReference>
<evidence type="ECO:0008006" key="9">
    <source>
        <dbReference type="Google" id="ProtNLM"/>
    </source>
</evidence>
<evidence type="ECO:0000256" key="2">
    <source>
        <dbReference type="ARBA" id="ARBA00010617"/>
    </source>
</evidence>
<feature type="binding site" description="axial binding residue" evidence="7">
    <location>
        <position position="454"/>
    </location>
    <ligand>
        <name>heme</name>
        <dbReference type="ChEBI" id="CHEBI:30413"/>
    </ligand>
    <ligandPart>
        <name>Fe</name>
        <dbReference type="ChEBI" id="CHEBI:18248"/>
    </ligandPart>
</feature>
<dbReference type="GO" id="GO:0005506">
    <property type="term" value="F:iron ion binding"/>
    <property type="evidence" value="ECO:0007669"/>
    <property type="project" value="InterPro"/>
</dbReference>
<dbReference type="GO" id="GO:0016705">
    <property type="term" value="F:oxidoreductase activity, acting on paired donors, with incorporation or reduction of molecular oxygen"/>
    <property type="evidence" value="ECO:0007669"/>
    <property type="project" value="InterPro"/>
</dbReference>
<keyword evidence="6" id="KW-0560">Oxidoreductase</keyword>
<evidence type="ECO:0000313" key="8">
    <source>
        <dbReference type="EMBL" id="CEO57837.1"/>
    </source>
</evidence>
<keyword evidence="3 7" id="KW-0349">Heme</keyword>
<dbReference type="AlphaFoldDB" id="A0A0B7KQS9"/>
<evidence type="ECO:0000256" key="3">
    <source>
        <dbReference type="ARBA" id="ARBA00022617"/>
    </source>
</evidence>
<dbReference type="PRINTS" id="PR00465">
    <property type="entry name" value="EP450IV"/>
</dbReference>
<accession>A0A0B7KQS9</accession>
<dbReference type="PANTHER" id="PTHR24305:SF232">
    <property type="entry name" value="P450, PUTATIVE (EUROFUNG)-RELATED"/>
    <property type="match status" value="1"/>
</dbReference>
<dbReference type="PRINTS" id="PR00385">
    <property type="entry name" value="P450"/>
</dbReference>
<dbReference type="SUPFAM" id="SSF48264">
    <property type="entry name" value="Cytochrome P450"/>
    <property type="match status" value="1"/>
</dbReference>
<dbReference type="GO" id="GO:0004497">
    <property type="term" value="F:monooxygenase activity"/>
    <property type="evidence" value="ECO:0007669"/>
    <property type="project" value="UniProtKB-KW"/>
</dbReference>